<evidence type="ECO:0000259" key="1">
    <source>
        <dbReference type="SMART" id="SM00966"/>
    </source>
</evidence>
<evidence type="ECO:0000313" key="2">
    <source>
        <dbReference type="EMBL" id="ALM74859.1"/>
    </source>
</evidence>
<dbReference type="Gene3D" id="2.10.260.10">
    <property type="match status" value="2"/>
</dbReference>
<dbReference type="PATRIC" id="fig|55802.8.peg.905"/>
<organism evidence="2 3">
    <name type="scientific">Thermococcus barophilus</name>
    <dbReference type="NCBI Taxonomy" id="55802"/>
    <lineage>
        <taxon>Archaea</taxon>
        <taxon>Methanobacteriati</taxon>
        <taxon>Methanobacteriota</taxon>
        <taxon>Thermococci</taxon>
        <taxon>Thermococcales</taxon>
        <taxon>Thermococcaceae</taxon>
        <taxon>Thermococcus</taxon>
    </lineage>
</organism>
<sequence length="105" mass="12041">MKHTICVEMRNMVLSKFPVRVVKGLRFRLPKPLREKYNIEQGDFVVLTIEKEDSKITRTFKVSSDGLIYIPQEIAQEIGMKDGDLIDVSLLECIHISPDPIVVVE</sequence>
<dbReference type="AlphaFoldDB" id="A0A0S1XAT6"/>
<dbReference type="SMART" id="SM00966">
    <property type="entry name" value="SpoVT_AbrB"/>
    <property type="match status" value="2"/>
</dbReference>
<feature type="domain" description="SpoVT-AbrB" evidence="1">
    <location>
        <begin position="60"/>
        <end position="102"/>
    </location>
</feature>
<dbReference type="EMBL" id="CP013050">
    <property type="protein sequence ID" value="ALM74859.1"/>
    <property type="molecule type" value="Genomic_DNA"/>
</dbReference>
<dbReference type="SUPFAM" id="SSF89447">
    <property type="entry name" value="AbrB/MazE/MraZ-like"/>
    <property type="match status" value="2"/>
</dbReference>
<gene>
    <name evidence="2" type="ORF">TBCH5v1_0908</name>
</gene>
<evidence type="ECO:0000313" key="3">
    <source>
        <dbReference type="Proteomes" id="UP000066042"/>
    </source>
</evidence>
<feature type="domain" description="SpoVT-AbrB" evidence="1">
    <location>
        <begin position="19"/>
        <end position="58"/>
    </location>
</feature>
<accession>A0A0S1XAT6</accession>
<reference evidence="2 3" key="1">
    <citation type="journal article" date="2016" name="Genome Announc.">
        <title>Complete genome sequence of the hyperthermophilic and piezophilic archaeon Thermococcus barophilus Ch5, capable of growth at the expense of hydrogenogenesis from carbon monoxide and formate.</title>
        <authorList>
            <person name="Oger P."/>
            <person name="Sokolova T.G."/>
            <person name="Kozhevnikova D.A."/>
            <person name="Taranov E.A."/>
            <person name="Vannier P."/>
            <person name="Lee H.S."/>
            <person name="Kwon K.K."/>
            <person name="Kang S.G."/>
            <person name="Lee J.H."/>
            <person name="Bonch-Osmolovskaya E.A."/>
            <person name="Lebedinsky A.V."/>
        </authorList>
    </citation>
    <scope>NUCLEOTIDE SEQUENCE [LARGE SCALE GENOMIC DNA]</scope>
    <source>
        <strain evidence="3">Ch5</strain>
    </source>
</reference>
<dbReference type="Proteomes" id="UP000066042">
    <property type="component" value="Chromosome"/>
</dbReference>
<dbReference type="InterPro" id="IPR007159">
    <property type="entry name" value="SpoVT-AbrB_dom"/>
</dbReference>
<name>A0A0S1XAT6_THEBA</name>
<dbReference type="STRING" id="55802.TBCH5v1_0908"/>
<proteinExistence type="predicted"/>
<dbReference type="InterPro" id="IPR037914">
    <property type="entry name" value="SpoVT-AbrB_sf"/>
</dbReference>
<protein>
    <recommendedName>
        <fullName evidence="1">SpoVT-AbrB domain-containing protein</fullName>
    </recommendedName>
</protein>
<dbReference type="GO" id="GO:0003677">
    <property type="term" value="F:DNA binding"/>
    <property type="evidence" value="ECO:0007669"/>
    <property type="project" value="InterPro"/>
</dbReference>